<evidence type="ECO:0000256" key="6">
    <source>
        <dbReference type="ARBA" id="ARBA00022989"/>
    </source>
</evidence>
<evidence type="ECO:0000256" key="7">
    <source>
        <dbReference type="ARBA" id="ARBA00023136"/>
    </source>
</evidence>
<dbReference type="InterPro" id="IPR004812">
    <property type="entry name" value="Efflux_drug-R_Bcr/CmlA"/>
</dbReference>
<dbReference type="NCBIfam" id="TIGR00710">
    <property type="entry name" value="efflux_Bcr_CflA"/>
    <property type="match status" value="1"/>
</dbReference>
<proteinExistence type="inferred from homology"/>
<dbReference type="CDD" id="cd17320">
    <property type="entry name" value="MFS_MdfA_MDR_like"/>
    <property type="match status" value="1"/>
</dbReference>
<dbReference type="InterPro" id="IPR001958">
    <property type="entry name" value="Tet-R_TetA/multi-R_MdtG-like"/>
</dbReference>
<dbReference type="Proteomes" id="UP000319213">
    <property type="component" value="Unassembled WGS sequence"/>
</dbReference>
<feature type="transmembrane region" description="Helical" evidence="8">
    <location>
        <begin position="12"/>
        <end position="29"/>
    </location>
</feature>
<organism evidence="10 11">
    <name type="scientific">Thermopolyspora flexuosa</name>
    <dbReference type="NCBI Taxonomy" id="103836"/>
    <lineage>
        <taxon>Bacteria</taxon>
        <taxon>Bacillati</taxon>
        <taxon>Actinomycetota</taxon>
        <taxon>Actinomycetes</taxon>
        <taxon>Streptosporangiales</taxon>
        <taxon>Streptosporangiaceae</taxon>
        <taxon>Thermopolyspora</taxon>
    </lineage>
</organism>
<comment type="similarity">
    <text evidence="2">Belongs to the major facilitator superfamily. Bcr/CmlA family.</text>
</comment>
<keyword evidence="11" id="KW-1185">Reference proteome</keyword>
<dbReference type="InterPro" id="IPR020846">
    <property type="entry name" value="MFS_dom"/>
</dbReference>
<dbReference type="RefSeq" id="WP_142258085.1">
    <property type="nucleotide sequence ID" value="NZ_BMPV01000004.1"/>
</dbReference>
<dbReference type="PRINTS" id="PR01035">
    <property type="entry name" value="TCRTETA"/>
</dbReference>
<comment type="subcellular location">
    <subcellularLocation>
        <location evidence="1">Cell membrane</location>
        <topology evidence="1">Multi-pass membrane protein</topology>
    </subcellularLocation>
</comment>
<feature type="transmembrane region" description="Helical" evidence="8">
    <location>
        <begin position="346"/>
        <end position="364"/>
    </location>
</feature>
<comment type="caution">
    <text evidence="10">The sequence shown here is derived from an EMBL/GenBank/DDBJ whole genome shotgun (WGS) entry which is preliminary data.</text>
</comment>
<dbReference type="Pfam" id="PF07690">
    <property type="entry name" value="MFS_1"/>
    <property type="match status" value="1"/>
</dbReference>
<dbReference type="FunFam" id="1.20.1720.10:FF:000005">
    <property type="entry name" value="Bcr/CflA family efflux transporter"/>
    <property type="match status" value="1"/>
</dbReference>
<dbReference type="SUPFAM" id="SSF103473">
    <property type="entry name" value="MFS general substrate transporter"/>
    <property type="match status" value="1"/>
</dbReference>
<feature type="transmembrane region" description="Helical" evidence="8">
    <location>
        <begin position="283"/>
        <end position="306"/>
    </location>
</feature>
<keyword evidence="6 8" id="KW-1133">Transmembrane helix</keyword>
<feature type="transmembrane region" description="Helical" evidence="8">
    <location>
        <begin position="312"/>
        <end position="334"/>
    </location>
</feature>
<evidence type="ECO:0000256" key="5">
    <source>
        <dbReference type="ARBA" id="ARBA00022692"/>
    </source>
</evidence>
<name>A0A543ITB8_9ACTN</name>
<evidence type="ECO:0000256" key="4">
    <source>
        <dbReference type="ARBA" id="ARBA00022475"/>
    </source>
</evidence>
<dbReference type="InterPro" id="IPR011701">
    <property type="entry name" value="MFS"/>
</dbReference>
<feature type="transmembrane region" description="Helical" evidence="8">
    <location>
        <begin position="249"/>
        <end position="271"/>
    </location>
</feature>
<keyword evidence="5 8" id="KW-0812">Transmembrane</keyword>
<gene>
    <name evidence="10" type="ORF">FHX40_0479</name>
</gene>
<feature type="domain" description="Major facilitator superfamily (MFS) profile" evidence="9">
    <location>
        <begin position="11"/>
        <end position="397"/>
    </location>
</feature>
<reference evidence="10 11" key="1">
    <citation type="submission" date="2019-06" db="EMBL/GenBank/DDBJ databases">
        <title>Sequencing the genomes of 1000 actinobacteria strains.</title>
        <authorList>
            <person name="Klenk H.-P."/>
        </authorList>
    </citation>
    <scope>NUCLEOTIDE SEQUENCE [LARGE SCALE GENOMIC DNA]</scope>
    <source>
        <strain evidence="10 11">DSM 43186</strain>
    </source>
</reference>
<accession>A0A543ITB8</accession>
<dbReference type="GO" id="GO:1990961">
    <property type="term" value="P:xenobiotic detoxification by transmembrane export across the plasma membrane"/>
    <property type="evidence" value="ECO:0007669"/>
    <property type="project" value="InterPro"/>
</dbReference>
<protein>
    <submittedName>
        <fullName evidence="10">DHA1 family bicyclomycin/chloramphenicol resistance-like MFS transporter</fullName>
    </submittedName>
</protein>
<evidence type="ECO:0000256" key="1">
    <source>
        <dbReference type="ARBA" id="ARBA00004651"/>
    </source>
</evidence>
<feature type="transmembrane region" description="Helical" evidence="8">
    <location>
        <begin position="81"/>
        <end position="103"/>
    </location>
</feature>
<dbReference type="PANTHER" id="PTHR23502:SF132">
    <property type="entry name" value="POLYAMINE TRANSPORTER 2-RELATED"/>
    <property type="match status" value="1"/>
</dbReference>
<dbReference type="InterPro" id="IPR036259">
    <property type="entry name" value="MFS_trans_sf"/>
</dbReference>
<evidence type="ECO:0000256" key="8">
    <source>
        <dbReference type="SAM" id="Phobius"/>
    </source>
</evidence>
<dbReference type="EMBL" id="VFPQ01000001">
    <property type="protein sequence ID" value="TQM73824.1"/>
    <property type="molecule type" value="Genomic_DNA"/>
</dbReference>
<feature type="transmembrane region" description="Helical" evidence="8">
    <location>
        <begin position="370"/>
        <end position="391"/>
    </location>
</feature>
<dbReference type="OrthoDB" id="9814303at2"/>
<evidence type="ECO:0000259" key="9">
    <source>
        <dbReference type="PROSITE" id="PS50850"/>
    </source>
</evidence>
<dbReference type="AlphaFoldDB" id="A0A543ITB8"/>
<evidence type="ECO:0000256" key="3">
    <source>
        <dbReference type="ARBA" id="ARBA00022448"/>
    </source>
</evidence>
<feature type="transmembrane region" description="Helical" evidence="8">
    <location>
        <begin position="109"/>
        <end position="126"/>
    </location>
</feature>
<evidence type="ECO:0000313" key="10">
    <source>
        <dbReference type="EMBL" id="TQM73824.1"/>
    </source>
</evidence>
<keyword evidence="3" id="KW-0813">Transport</keyword>
<feature type="transmembrane region" description="Helical" evidence="8">
    <location>
        <begin position="49"/>
        <end position="69"/>
    </location>
</feature>
<feature type="transmembrane region" description="Helical" evidence="8">
    <location>
        <begin position="166"/>
        <end position="187"/>
    </location>
</feature>
<dbReference type="Gene3D" id="1.20.1720.10">
    <property type="entry name" value="Multidrug resistance protein D"/>
    <property type="match status" value="1"/>
</dbReference>
<evidence type="ECO:0000313" key="11">
    <source>
        <dbReference type="Proteomes" id="UP000319213"/>
    </source>
</evidence>
<dbReference type="GO" id="GO:0005886">
    <property type="term" value="C:plasma membrane"/>
    <property type="evidence" value="ECO:0007669"/>
    <property type="project" value="UniProtKB-SubCell"/>
</dbReference>
<keyword evidence="4" id="KW-1003">Cell membrane</keyword>
<sequence length="403" mass="41386">MTTVTLTRARRLAILVTLGALSAFGPLSLDLYLPSLPDLAEDLGATEALGQLTISLCMIGLAAGQLLLGPVSDRTGRRVPLLVGVVLYAVTSVLCALAPSIWALIVLRLLQGLAGAAGLVIARAIVRDLFDGAEAARVFSLMVLVTGLAPILAPLAGAQIARFADWRGQFVVLAVIGALLAVAAFTLPETLPASRRHDGGLGHALRQFGALAKDRWFLVHALVLSASGCALFAYISFSSFVLQNAYGMSGQAFSVVFAVNAVGLMISGNVNGVALRRFTPRRMLGVGVLVGLTGACVAVAAVWAGWGLPGLLPGIFVTVFGMGMIMPNATALAMEPHAERAGTASALLGMLQFLAGATVPPLVATGGATAAAMTWTMAGGMATAMALLGLLRSARRPVTAPVR</sequence>
<keyword evidence="7 8" id="KW-0472">Membrane</keyword>
<dbReference type="PANTHER" id="PTHR23502">
    <property type="entry name" value="MAJOR FACILITATOR SUPERFAMILY"/>
    <property type="match status" value="1"/>
</dbReference>
<feature type="transmembrane region" description="Helical" evidence="8">
    <location>
        <begin position="138"/>
        <end position="160"/>
    </location>
</feature>
<dbReference type="GO" id="GO:0042910">
    <property type="term" value="F:xenobiotic transmembrane transporter activity"/>
    <property type="evidence" value="ECO:0007669"/>
    <property type="project" value="InterPro"/>
</dbReference>
<evidence type="ECO:0000256" key="2">
    <source>
        <dbReference type="ARBA" id="ARBA00006236"/>
    </source>
</evidence>
<feature type="transmembrane region" description="Helical" evidence="8">
    <location>
        <begin position="216"/>
        <end position="237"/>
    </location>
</feature>
<dbReference type="PROSITE" id="PS50850">
    <property type="entry name" value="MFS"/>
    <property type="match status" value="1"/>
</dbReference>